<evidence type="ECO:0000256" key="4">
    <source>
        <dbReference type="ARBA" id="ARBA00006739"/>
    </source>
</evidence>
<keyword evidence="17" id="KW-1185">Reference proteome</keyword>
<evidence type="ECO:0000256" key="7">
    <source>
        <dbReference type="ARBA" id="ARBA00022676"/>
    </source>
</evidence>
<evidence type="ECO:0000256" key="14">
    <source>
        <dbReference type="ARBA" id="ARBA00032575"/>
    </source>
</evidence>
<keyword evidence="8" id="KW-0808">Transferase</keyword>
<dbReference type="Pfam" id="PF13506">
    <property type="entry name" value="Glyco_transf_21"/>
    <property type="match status" value="1"/>
</dbReference>
<evidence type="ECO:0000256" key="11">
    <source>
        <dbReference type="ARBA" id="ARBA00023136"/>
    </source>
</evidence>
<keyword evidence="9 15" id="KW-0812">Transmembrane</keyword>
<dbReference type="SUPFAM" id="SSF53448">
    <property type="entry name" value="Nucleotide-diphospho-sugar transferases"/>
    <property type="match status" value="1"/>
</dbReference>
<evidence type="ECO:0000313" key="17">
    <source>
        <dbReference type="Proteomes" id="UP000886523"/>
    </source>
</evidence>
<comment type="pathway">
    <text evidence="2">Lipid metabolism; sphingolipid metabolism.</text>
</comment>
<organism evidence="16 17">
    <name type="scientific">Hydnum rufescens UP504</name>
    <dbReference type="NCBI Taxonomy" id="1448309"/>
    <lineage>
        <taxon>Eukaryota</taxon>
        <taxon>Fungi</taxon>
        <taxon>Dikarya</taxon>
        <taxon>Basidiomycota</taxon>
        <taxon>Agaricomycotina</taxon>
        <taxon>Agaricomycetes</taxon>
        <taxon>Cantharellales</taxon>
        <taxon>Hydnaceae</taxon>
        <taxon>Hydnum</taxon>
    </lineage>
</organism>
<evidence type="ECO:0000313" key="16">
    <source>
        <dbReference type="EMBL" id="KAF9521133.1"/>
    </source>
</evidence>
<keyword evidence="10 15" id="KW-1133">Transmembrane helix</keyword>
<evidence type="ECO:0000256" key="1">
    <source>
        <dbReference type="ARBA" id="ARBA00004141"/>
    </source>
</evidence>
<dbReference type="AlphaFoldDB" id="A0A9P6BBA4"/>
<reference evidence="16" key="1">
    <citation type="journal article" date="2020" name="Nat. Commun.">
        <title>Large-scale genome sequencing of mycorrhizal fungi provides insights into the early evolution of symbiotic traits.</title>
        <authorList>
            <person name="Miyauchi S."/>
            <person name="Kiss E."/>
            <person name="Kuo A."/>
            <person name="Drula E."/>
            <person name="Kohler A."/>
            <person name="Sanchez-Garcia M."/>
            <person name="Morin E."/>
            <person name="Andreopoulos B."/>
            <person name="Barry K.W."/>
            <person name="Bonito G."/>
            <person name="Buee M."/>
            <person name="Carver A."/>
            <person name="Chen C."/>
            <person name="Cichocki N."/>
            <person name="Clum A."/>
            <person name="Culley D."/>
            <person name="Crous P.W."/>
            <person name="Fauchery L."/>
            <person name="Girlanda M."/>
            <person name="Hayes R.D."/>
            <person name="Keri Z."/>
            <person name="LaButti K."/>
            <person name="Lipzen A."/>
            <person name="Lombard V."/>
            <person name="Magnuson J."/>
            <person name="Maillard F."/>
            <person name="Murat C."/>
            <person name="Nolan M."/>
            <person name="Ohm R.A."/>
            <person name="Pangilinan J."/>
            <person name="Pereira M.F."/>
            <person name="Perotto S."/>
            <person name="Peter M."/>
            <person name="Pfister S."/>
            <person name="Riley R."/>
            <person name="Sitrit Y."/>
            <person name="Stielow J.B."/>
            <person name="Szollosi G."/>
            <person name="Zifcakova L."/>
            <person name="Stursova M."/>
            <person name="Spatafora J.W."/>
            <person name="Tedersoo L."/>
            <person name="Vaario L.M."/>
            <person name="Yamada A."/>
            <person name="Yan M."/>
            <person name="Wang P."/>
            <person name="Xu J."/>
            <person name="Bruns T."/>
            <person name="Baldrian P."/>
            <person name="Vilgalys R."/>
            <person name="Dunand C."/>
            <person name="Henrissat B."/>
            <person name="Grigoriev I.V."/>
            <person name="Hibbett D."/>
            <person name="Nagy L.G."/>
            <person name="Martin F.M."/>
        </authorList>
    </citation>
    <scope>NUCLEOTIDE SEQUENCE</scope>
    <source>
        <strain evidence="16">UP504</strain>
    </source>
</reference>
<dbReference type="OrthoDB" id="1483400at2759"/>
<sequence length="460" mass="51456">MATSQILPTWETVFLVFHLIALIWYCAFWCVGLLGWATVRKTYTRRPHSPLSYSHPQSVPGVSIIRPLKGLDPNLYENLESSLNQDYPNFEVIFSVQDENDQALQVVYELVTKYPDVPVQIIRGDEVVGMNPKINNLVKPFRQAKNDILWVLDSNVWIEGGALARSVETLTQPFPESNSPDRPRVGLVHHVPFAKIYASQHTIGSRIEEAFLNTNHAKMYVAINRIAIASCVVGKSNMYRRSDINKLTGLPSARNRYKACPTGSNGDPEDPTHSPDTVTGLAAFGGFLAEDNMIAEGIMNELGLVHSTSCDIAVNAIGSMSFMDYVERRIRWIRVRKHMVLLATLLEPLTECLALCCVGAWGLGAFFNFSLSLFFLAHIGLWLTVDLGVYSVLAASPLQMATLWPFIGAWVLREIVALPIWLIAVLGSDVVWRGELYTVTLDGRMQRNELKSARTRRLPL</sequence>
<dbReference type="Gene3D" id="3.90.550.10">
    <property type="entry name" value="Spore Coat Polysaccharide Biosynthesis Protein SpsA, Chain A"/>
    <property type="match status" value="1"/>
</dbReference>
<feature type="transmembrane region" description="Helical" evidence="15">
    <location>
        <begin position="339"/>
        <end position="363"/>
    </location>
</feature>
<evidence type="ECO:0000256" key="10">
    <source>
        <dbReference type="ARBA" id="ARBA00022989"/>
    </source>
</evidence>
<dbReference type="GO" id="GO:0008120">
    <property type="term" value="F:ceramide glucosyltransferase activity"/>
    <property type="evidence" value="ECO:0007669"/>
    <property type="project" value="UniProtKB-EC"/>
</dbReference>
<evidence type="ECO:0000256" key="2">
    <source>
        <dbReference type="ARBA" id="ARBA00004760"/>
    </source>
</evidence>
<dbReference type="CDD" id="cd02520">
    <property type="entry name" value="Glucosylceramide_synthase"/>
    <property type="match status" value="1"/>
</dbReference>
<comment type="pathway">
    <text evidence="3">Sphingolipid metabolism.</text>
</comment>
<evidence type="ECO:0000256" key="13">
    <source>
        <dbReference type="ARBA" id="ARBA00031543"/>
    </source>
</evidence>
<dbReference type="GO" id="GO:0006679">
    <property type="term" value="P:glucosylceramide biosynthetic process"/>
    <property type="evidence" value="ECO:0007669"/>
    <property type="project" value="TreeGrafter"/>
</dbReference>
<evidence type="ECO:0000256" key="9">
    <source>
        <dbReference type="ARBA" id="ARBA00022692"/>
    </source>
</evidence>
<feature type="transmembrane region" description="Helical" evidence="15">
    <location>
        <begin position="12"/>
        <end position="36"/>
    </location>
</feature>
<feature type="transmembrane region" description="Helical" evidence="15">
    <location>
        <begin position="402"/>
        <end position="424"/>
    </location>
</feature>
<dbReference type="Proteomes" id="UP000886523">
    <property type="component" value="Unassembled WGS sequence"/>
</dbReference>
<name>A0A9P6BBA4_9AGAM</name>
<dbReference type="EC" id="2.4.1.80" evidence="5"/>
<accession>A0A9P6BBA4</accession>
<evidence type="ECO:0000256" key="5">
    <source>
        <dbReference type="ARBA" id="ARBA00012699"/>
    </source>
</evidence>
<comment type="subcellular location">
    <subcellularLocation>
        <location evidence="1">Membrane</location>
        <topology evidence="1">Multi-pass membrane protein</topology>
    </subcellularLocation>
</comment>
<dbReference type="PANTHER" id="PTHR12726:SF0">
    <property type="entry name" value="CERAMIDE GLUCOSYLTRANSFERASE"/>
    <property type="match status" value="1"/>
</dbReference>
<evidence type="ECO:0000256" key="12">
    <source>
        <dbReference type="ARBA" id="ARBA00031017"/>
    </source>
</evidence>
<gene>
    <name evidence="16" type="ORF">BS47DRAFT_1335233</name>
</gene>
<dbReference type="GO" id="GO:0016020">
    <property type="term" value="C:membrane"/>
    <property type="evidence" value="ECO:0007669"/>
    <property type="project" value="UniProtKB-SubCell"/>
</dbReference>
<dbReference type="PANTHER" id="PTHR12726">
    <property type="entry name" value="CERAMIDE GLUCOSYLTRANSFERASE"/>
    <property type="match status" value="1"/>
</dbReference>
<keyword evidence="7" id="KW-0328">Glycosyltransferase</keyword>
<keyword evidence="11 15" id="KW-0472">Membrane</keyword>
<evidence type="ECO:0000256" key="6">
    <source>
        <dbReference type="ARBA" id="ARBA00019988"/>
    </source>
</evidence>
<evidence type="ECO:0000256" key="3">
    <source>
        <dbReference type="ARBA" id="ARBA00004991"/>
    </source>
</evidence>
<evidence type="ECO:0000256" key="15">
    <source>
        <dbReference type="SAM" id="Phobius"/>
    </source>
</evidence>
<dbReference type="InterPro" id="IPR029044">
    <property type="entry name" value="Nucleotide-diphossugar_trans"/>
</dbReference>
<dbReference type="EMBL" id="MU128909">
    <property type="protein sequence ID" value="KAF9521133.1"/>
    <property type="molecule type" value="Genomic_DNA"/>
</dbReference>
<comment type="caution">
    <text evidence="16">The sequence shown here is derived from an EMBL/GenBank/DDBJ whole genome shotgun (WGS) entry which is preliminary data.</text>
</comment>
<dbReference type="InterPro" id="IPR025993">
    <property type="entry name" value="Ceramide_glucosylTrfase"/>
</dbReference>
<feature type="transmembrane region" description="Helical" evidence="15">
    <location>
        <begin position="369"/>
        <end position="390"/>
    </location>
</feature>
<evidence type="ECO:0000256" key="8">
    <source>
        <dbReference type="ARBA" id="ARBA00022679"/>
    </source>
</evidence>
<comment type="similarity">
    <text evidence="4">Belongs to the glycosyltransferase 2 family.</text>
</comment>
<protein>
    <recommendedName>
        <fullName evidence="6">Ceramide glucosyltransferase</fullName>
        <ecNumber evidence="5">2.4.1.80</ecNumber>
    </recommendedName>
    <alternativeName>
        <fullName evidence="13">Glucosylceramide synthase</fullName>
    </alternativeName>
    <alternativeName>
        <fullName evidence="14">UDP-glucose ceramide glucosyltransferase</fullName>
    </alternativeName>
    <alternativeName>
        <fullName evidence="12">UDP-glucose:N-acylsphingosine D-glucosyltransferase</fullName>
    </alternativeName>
</protein>
<proteinExistence type="inferred from homology"/>